<evidence type="ECO:0000256" key="6">
    <source>
        <dbReference type="ARBA" id="ARBA00023288"/>
    </source>
</evidence>
<dbReference type="AlphaFoldDB" id="I8T2E2"/>
<evidence type="ECO:0000256" key="3">
    <source>
        <dbReference type="ARBA" id="ARBA00023136"/>
    </source>
</evidence>
<evidence type="ECO:0000313" key="12">
    <source>
        <dbReference type="Proteomes" id="UP000003704"/>
    </source>
</evidence>
<feature type="region of interest" description="Disordered" evidence="9">
    <location>
        <begin position="21"/>
        <end position="45"/>
    </location>
</feature>
<keyword evidence="3 8" id="KW-0472">Membrane</keyword>
<dbReference type="PROSITE" id="PS51257">
    <property type="entry name" value="PROKAR_LIPOPROTEIN"/>
    <property type="match status" value="1"/>
</dbReference>
<dbReference type="CDD" id="cd07185">
    <property type="entry name" value="OmpA_C-like"/>
    <property type="match status" value="1"/>
</dbReference>
<keyword evidence="4 8" id="KW-0564">Palmitate</keyword>
<dbReference type="InterPro" id="IPR006665">
    <property type="entry name" value="OmpA-like"/>
</dbReference>
<dbReference type="EMBL" id="AKGD01000004">
    <property type="protein sequence ID" value="EIT68070.1"/>
    <property type="molecule type" value="Genomic_DNA"/>
</dbReference>
<keyword evidence="5 8" id="KW-0998">Cell outer membrane</keyword>
<dbReference type="NCBIfam" id="TIGR02802">
    <property type="entry name" value="Pal_lipo"/>
    <property type="match status" value="1"/>
</dbReference>
<dbReference type="PROSITE" id="PS51123">
    <property type="entry name" value="OMPA_2"/>
    <property type="match status" value="1"/>
</dbReference>
<evidence type="ECO:0000256" key="1">
    <source>
        <dbReference type="ARBA" id="ARBA00022618"/>
    </source>
</evidence>
<comment type="subunit">
    <text evidence="8">The Tol-Pal system is composed of five core proteins: the inner membrane proteins TolA, TolQ and TolR, the periplasmic protein TolB and the outer membrane protein Pal. They form a network linking the inner and outer membranes and the peptidoglycan layer.</text>
</comment>
<dbReference type="Pfam" id="PF00691">
    <property type="entry name" value="OmpA"/>
    <property type="match status" value="1"/>
</dbReference>
<dbReference type="PRINTS" id="PR01021">
    <property type="entry name" value="OMPADOMAIN"/>
</dbReference>
<dbReference type="InterPro" id="IPR014169">
    <property type="entry name" value="Pal_lipo_C"/>
</dbReference>
<dbReference type="HAMAP" id="MF_02204">
    <property type="entry name" value="Pal"/>
    <property type="match status" value="1"/>
</dbReference>
<reference evidence="11 12" key="1">
    <citation type="journal article" date="2012" name="J. Bacteriol.">
        <title>Genome Sequence of n-Alkane-Degrading Hydrocarboniphaga effusa Strain AP103T (ATCC BAA-332T).</title>
        <authorList>
            <person name="Chang H.K."/>
            <person name="Zylstra G.J."/>
            <person name="Chae J.C."/>
        </authorList>
    </citation>
    <scope>NUCLEOTIDE SEQUENCE [LARGE SCALE GENOMIC DNA]</scope>
    <source>
        <strain evidence="11 12">AP103</strain>
    </source>
</reference>
<evidence type="ECO:0000259" key="10">
    <source>
        <dbReference type="PROSITE" id="PS51123"/>
    </source>
</evidence>
<protein>
    <recommendedName>
        <fullName evidence="8">Peptidoglycan-associated lipoprotein</fullName>
        <shortName evidence="8">PAL</shortName>
    </recommendedName>
</protein>
<evidence type="ECO:0000256" key="9">
    <source>
        <dbReference type="SAM" id="MobiDB-lite"/>
    </source>
</evidence>
<evidence type="ECO:0000256" key="7">
    <source>
        <dbReference type="ARBA" id="ARBA00023306"/>
    </source>
</evidence>
<dbReference type="InterPro" id="IPR006664">
    <property type="entry name" value="OMP_bac"/>
</dbReference>
<evidence type="ECO:0000256" key="5">
    <source>
        <dbReference type="ARBA" id="ARBA00023237"/>
    </source>
</evidence>
<dbReference type="PATRIC" id="fig|1172194.4.peg.4368"/>
<dbReference type="PANTHER" id="PTHR30329:SF21">
    <property type="entry name" value="LIPOPROTEIN YIAD-RELATED"/>
    <property type="match status" value="1"/>
</dbReference>
<evidence type="ECO:0000256" key="2">
    <source>
        <dbReference type="ARBA" id="ARBA00022729"/>
    </source>
</evidence>
<accession>I8T2E2</accession>
<proteinExistence type="inferred from homology"/>
<keyword evidence="6 8" id="KW-0449">Lipoprotein</keyword>
<dbReference type="GO" id="GO:0009279">
    <property type="term" value="C:cell outer membrane"/>
    <property type="evidence" value="ECO:0007669"/>
    <property type="project" value="UniProtKB-SubCell"/>
</dbReference>
<keyword evidence="7 8" id="KW-0131">Cell cycle</keyword>
<dbReference type="STRING" id="1172194.WQQ_45050"/>
<sequence length="171" mass="17758">MLKQILVAAVVVGSVAVTGCASKGKKNTAPPPVSNTDSGMTGYGATDSNVSGSGLGDLASQVASKKVIYFDYDSADLTSEGQATASLWARYLAANPSVRVRLEGNTDERGTREYNIALGENRANSVQAALTSGGASASQISVVSYGEERPAAPGHDESAWSLNRRVEFVQQ</sequence>
<comment type="function">
    <text evidence="8">Part of the Tol-Pal system, which plays a role in outer membrane invagination during cell division and is important for maintaining outer membrane integrity.</text>
</comment>
<dbReference type="GO" id="GO:0051301">
    <property type="term" value="P:cell division"/>
    <property type="evidence" value="ECO:0007669"/>
    <property type="project" value="UniProtKB-UniRule"/>
</dbReference>
<feature type="domain" description="OmpA-like" evidence="10">
    <location>
        <begin position="57"/>
        <end position="171"/>
    </location>
</feature>
<dbReference type="RefSeq" id="WP_007187440.1">
    <property type="nucleotide sequence ID" value="NZ_AKGD01000004.1"/>
</dbReference>
<dbReference type="SUPFAM" id="SSF103088">
    <property type="entry name" value="OmpA-like"/>
    <property type="match status" value="1"/>
</dbReference>
<comment type="subcellular location">
    <subcellularLocation>
        <location evidence="8">Cell outer membrane</location>
        <topology evidence="8">Lipid-anchor</topology>
    </subcellularLocation>
</comment>
<keyword evidence="2 8" id="KW-0732">Signal</keyword>
<name>I8T2E2_9GAMM</name>
<organism evidence="11 12">
    <name type="scientific">Hydrocarboniphaga effusa AP103</name>
    <dbReference type="NCBI Taxonomy" id="1172194"/>
    <lineage>
        <taxon>Bacteria</taxon>
        <taxon>Pseudomonadati</taxon>
        <taxon>Pseudomonadota</taxon>
        <taxon>Gammaproteobacteria</taxon>
        <taxon>Nevskiales</taxon>
        <taxon>Nevskiaceae</taxon>
        <taxon>Hydrocarboniphaga</taxon>
    </lineage>
</organism>
<dbReference type="PANTHER" id="PTHR30329">
    <property type="entry name" value="STATOR ELEMENT OF FLAGELLAR MOTOR COMPLEX"/>
    <property type="match status" value="1"/>
</dbReference>
<dbReference type="InterPro" id="IPR036737">
    <property type="entry name" value="OmpA-like_sf"/>
</dbReference>
<keyword evidence="1 8" id="KW-0132">Cell division</keyword>
<evidence type="ECO:0000313" key="11">
    <source>
        <dbReference type="EMBL" id="EIT68070.1"/>
    </source>
</evidence>
<dbReference type="Proteomes" id="UP000003704">
    <property type="component" value="Unassembled WGS sequence"/>
</dbReference>
<keyword evidence="12" id="KW-1185">Reference proteome</keyword>
<comment type="caution">
    <text evidence="11">The sequence shown here is derived from an EMBL/GenBank/DDBJ whole genome shotgun (WGS) entry which is preliminary data.</text>
</comment>
<gene>
    <name evidence="8" type="primary">pal</name>
    <name evidence="11" type="ORF">WQQ_45050</name>
</gene>
<dbReference type="Gene3D" id="3.30.1330.60">
    <property type="entry name" value="OmpA-like domain"/>
    <property type="match status" value="1"/>
</dbReference>
<dbReference type="InterPro" id="IPR050330">
    <property type="entry name" value="Bact_OuterMem_StrucFunc"/>
</dbReference>
<comment type="similarity">
    <text evidence="8">Belongs to the Pal lipoprotein family.</text>
</comment>
<dbReference type="OrthoDB" id="9809164at2"/>
<dbReference type="InterPro" id="IPR039001">
    <property type="entry name" value="Pal"/>
</dbReference>
<evidence type="ECO:0000256" key="4">
    <source>
        <dbReference type="ARBA" id="ARBA00023139"/>
    </source>
</evidence>
<evidence type="ECO:0000256" key="8">
    <source>
        <dbReference type="HAMAP-Rule" id="MF_02204"/>
    </source>
</evidence>